<feature type="region of interest" description="Disordered" evidence="1">
    <location>
        <begin position="532"/>
        <end position="559"/>
    </location>
</feature>
<sequence>MRLRLSIRRHNLPTAELLWAVPDDRANDAFTVAQLLEHVNDIIPLESLHWGLEDYTVEIASYEALHFQNVRDIFKDEDQVCIRHLTQPELRARHIAGRDQINANGQHLVDGIPFGKSYFSARKPGRPPVNIPPLKNPIADSTDGDEVHGLLDDVPQFQHHIDDDEDDEDFVAEQPAPKRRRLESVRSDKSDKSVHFQDDDALVALPSDDDTEEEYRGPLSISDSSSDVSTRAEPIHVDTKVVDTAATDDSGPSSSDSDSSSDDSDSSSVDPSSDIASSEHSSSDDSSSDDTSDSDSSSTDEDDSDSGSEPDEASSKPLPIVVQPSTGQQNASPIPTRVPFQGLKRTKARNRRRRIGKLHKRDTPHEAGRWMGTPPNVQGTSIVTSPSRLAEKDAETDLLEKKKAQLLMMLNSSFDVSNSKKGPTDVDSTPTDASAGEKESFDADIEKDSTNRAGESGLGNEVQKPASELTPESPTETTREAKNEVTDAPAPKRKRIDVDSFRRLTMGSLGLRNPKTKEDEQKLRDKIAATVSRRGKKRFYGESSAQEVEEEPEDLQDPDSWKFRIELMAFEVSDGNVQELSAPPFPFKQRWDPQQWYEQYVEYDQEHEHKKKNKKKRKKNNQTYNEPEQHYQRDGNEDWSILDYDEPAEADAAQSQLLQETQDAQGVSEASLKPKNADEQMNASDDLPPLPPDVTALQTLVPEDIRVGSIVVYKEMEVSELTGWQPIISDYRRAEVLETEEDAAYLQLAAPDVPRSRSEARSGGKNGKLEAKTFDVTKDEEDDPSRRWVEFPNMAGLWLLQAAAPSDEIDGLADTKMADGNGEELTANAEEENVDEGTTEAHSPDEKGEDAVAEN</sequence>
<feature type="compositionally biased region" description="Basic and acidic residues" evidence="1">
    <location>
        <begin position="627"/>
        <end position="636"/>
    </location>
</feature>
<feature type="compositionally biased region" description="Low complexity" evidence="1">
    <location>
        <begin position="220"/>
        <end position="229"/>
    </location>
</feature>
<feature type="compositionally biased region" description="Acidic residues" evidence="1">
    <location>
        <begin position="547"/>
        <end position="557"/>
    </location>
</feature>
<feature type="compositionally biased region" description="Low complexity" evidence="1">
    <location>
        <begin position="467"/>
        <end position="476"/>
    </location>
</feature>
<evidence type="ECO:0000313" key="3">
    <source>
        <dbReference type="EMBL" id="OJD34468.1"/>
    </source>
</evidence>
<name>A0A1J9S391_9PEZI</name>
<dbReference type="STRING" id="236234.A0A1J9S391"/>
<dbReference type="InterPro" id="IPR055781">
    <property type="entry name" value="DUF7357"/>
</dbReference>
<feature type="compositionally biased region" description="Basic and acidic residues" evidence="1">
    <location>
        <begin position="435"/>
        <end position="450"/>
    </location>
</feature>
<feature type="region of interest" description="Disordered" evidence="1">
    <location>
        <begin position="414"/>
        <end position="499"/>
    </location>
</feature>
<feature type="compositionally biased region" description="Basic and acidic residues" evidence="1">
    <location>
        <begin position="754"/>
        <end position="777"/>
    </location>
</feature>
<feature type="compositionally biased region" description="Basic and acidic residues" evidence="1">
    <location>
        <begin position="842"/>
        <end position="855"/>
    </location>
</feature>
<feature type="compositionally biased region" description="Polar residues" evidence="1">
    <location>
        <begin position="653"/>
        <end position="665"/>
    </location>
</feature>
<feature type="region of interest" description="Disordered" evidence="1">
    <location>
        <begin position="159"/>
        <end position="394"/>
    </location>
</feature>
<feature type="compositionally biased region" description="Polar residues" evidence="1">
    <location>
        <begin position="323"/>
        <end position="333"/>
    </location>
</feature>
<gene>
    <name evidence="3" type="ORF">BKCO1_230009</name>
</gene>
<feature type="domain" description="DUF7357" evidence="2">
    <location>
        <begin position="1"/>
        <end position="133"/>
    </location>
</feature>
<reference evidence="3 4" key="1">
    <citation type="submission" date="2016-10" db="EMBL/GenBank/DDBJ databases">
        <title>Proteomics and genomics reveal pathogen-plant mechanisms compatible with a hemibiotrophic lifestyle of Diplodia corticola.</title>
        <authorList>
            <person name="Fernandes I."/>
            <person name="De Jonge R."/>
            <person name="Van De Peer Y."/>
            <person name="Devreese B."/>
            <person name="Alves A."/>
            <person name="Esteves A.C."/>
        </authorList>
    </citation>
    <scope>NUCLEOTIDE SEQUENCE [LARGE SCALE GENOMIC DNA]</scope>
    <source>
        <strain evidence="3 4">CBS 112549</strain>
    </source>
</reference>
<feature type="region of interest" description="Disordered" evidence="1">
    <location>
        <begin position="749"/>
        <end position="787"/>
    </location>
</feature>
<evidence type="ECO:0000313" key="4">
    <source>
        <dbReference type="Proteomes" id="UP000183809"/>
    </source>
</evidence>
<feature type="compositionally biased region" description="Polar residues" evidence="1">
    <location>
        <begin position="414"/>
        <end position="432"/>
    </location>
</feature>
<accession>A0A1J9S391</accession>
<proteinExistence type="predicted"/>
<feature type="compositionally biased region" description="Basic residues" evidence="1">
    <location>
        <begin position="609"/>
        <end position="620"/>
    </location>
</feature>
<feature type="compositionally biased region" description="Low complexity" evidence="1">
    <location>
        <begin position="266"/>
        <end position="280"/>
    </location>
</feature>
<feature type="compositionally biased region" description="Acidic residues" evidence="1">
    <location>
        <begin position="829"/>
        <end position="838"/>
    </location>
</feature>
<feature type="region of interest" description="Disordered" evidence="1">
    <location>
        <begin position="810"/>
        <end position="855"/>
    </location>
</feature>
<protein>
    <submittedName>
        <fullName evidence="3">Solute carrier family 40 (Iron-regulated transporter) protein</fullName>
    </submittedName>
</protein>
<feature type="compositionally biased region" description="Low complexity" evidence="1">
    <location>
        <begin position="242"/>
        <end position="258"/>
    </location>
</feature>
<dbReference type="Pfam" id="PF24054">
    <property type="entry name" value="DUF7357"/>
    <property type="match status" value="1"/>
</dbReference>
<evidence type="ECO:0000259" key="2">
    <source>
        <dbReference type="Pfam" id="PF24054"/>
    </source>
</evidence>
<organism evidence="3 4">
    <name type="scientific">Diplodia corticola</name>
    <dbReference type="NCBI Taxonomy" id="236234"/>
    <lineage>
        <taxon>Eukaryota</taxon>
        <taxon>Fungi</taxon>
        <taxon>Dikarya</taxon>
        <taxon>Ascomycota</taxon>
        <taxon>Pezizomycotina</taxon>
        <taxon>Dothideomycetes</taxon>
        <taxon>Dothideomycetes incertae sedis</taxon>
        <taxon>Botryosphaeriales</taxon>
        <taxon>Botryosphaeriaceae</taxon>
        <taxon>Diplodia</taxon>
    </lineage>
</organism>
<feature type="compositionally biased region" description="Basic and acidic residues" evidence="1">
    <location>
        <begin position="182"/>
        <end position="198"/>
    </location>
</feature>
<feature type="compositionally biased region" description="Basic residues" evidence="1">
    <location>
        <begin position="344"/>
        <end position="360"/>
    </location>
</feature>
<feature type="compositionally biased region" description="Polar residues" evidence="1">
    <location>
        <begin position="375"/>
        <end position="387"/>
    </location>
</feature>
<feature type="compositionally biased region" description="Acidic residues" evidence="1">
    <location>
        <begin position="286"/>
        <end position="312"/>
    </location>
</feature>
<evidence type="ECO:0000256" key="1">
    <source>
        <dbReference type="SAM" id="MobiDB-lite"/>
    </source>
</evidence>
<dbReference type="Proteomes" id="UP000183809">
    <property type="component" value="Unassembled WGS sequence"/>
</dbReference>
<comment type="caution">
    <text evidence="3">The sequence shown here is derived from an EMBL/GenBank/DDBJ whole genome shotgun (WGS) entry which is preliminary data.</text>
</comment>
<feature type="region of interest" description="Disordered" evidence="1">
    <location>
        <begin position="602"/>
        <end position="694"/>
    </location>
</feature>
<dbReference type="OrthoDB" id="5368821at2759"/>
<dbReference type="AlphaFoldDB" id="A0A1J9S391"/>
<dbReference type="EMBL" id="MNUE01000023">
    <property type="protein sequence ID" value="OJD34468.1"/>
    <property type="molecule type" value="Genomic_DNA"/>
</dbReference>
<dbReference type="GeneID" id="31013303"/>
<dbReference type="RefSeq" id="XP_020130728.1">
    <property type="nucleotide sequence ID" value="XM_020273043.1"/>
</dbReference>
<keyword evidence="4" id="KW-1185">Reference proteome</keyword>